<evidence type="ECO:0000313" key="3">
    <source>
        <dbReference type="Proteomes" id="UP000318437"/>
    </source>
</evidence>
<gene>
    <name evidence="2" type="ORF">Pla144_00730</name>
</gene>
<protein>
    <submittedName>
        <fullName evidence="2">Uncharacterized protein</fullName>
    </submittedName>
</protein>
<dbReference type="AlphaFoldDB" id="A0A5C6D0K4"/>
<sequence length="896" mass="99767">MRWERRKSRWPIMAGLICLLALAVAAPYSWQHPVLNVHELMARQQENAQLYDAVSEQEVAPSIVQASQTLPTRMTPSWETLQELYGAVQGVIESLPEVAGEKIPANEARMESESRKHSLETPTEPSSPLFKRTYNPPLAFESRAPIVRVENSSDRLAMLTPRRQSREPLGQVLVKSDSAPEVPPPEAISVPSAVPSKSESPGKNTIIEESAEFSSPLIRQRPTLLIDRLEVLTTLPTTREWASQVLKCVLPLTDKTATTNDIVVVSLVELRRLVVEGESESRALADPALQQLWLQVAEGLERRLGIWELLTSDDVPSVVDFQTETSGTLMPVLGNIASLLAGTENGELWREYLLLDQVALATSEGVGVDRNARMKLAQEILSRLSDSRLTEEQQSFIAEEPLASLARELRPWATGPVDLNTLLALVERYEEQGGLRYAAAIAQLEQRMLWSNNEQLQALAEEMHMRYRGANMRVALSKELMNRMLPEQQVRSEAVRESVAGKRVHGRSRTSTDVGIALLPSDDAWRIALQAEGKVYSRTRSETWPVRVHNAARYEYDADKVITIDSEGLRVSKAKSTARGRNDFLGADSQFDRVPILGAMFRDVGKQQNQKSRPQAMSQVKAKVAYKARTRMDQEADPKLSQLEQRFRDNVLVPFGNLALAAEPVDMHTTSRRAVMELRLANLDQLAAHTPRPSAPGDSVLSMQLHETALNNALAGLELEGQRMTLLEVHALLAEKLGHKDATPPEDLPARAIVEFAPYDAVHVSFAGDRLELVLNVRELAHGRDKIPNFEVHTFHRPVVDGLAVKLVQDETLQFAGRNLRTGHRVVLHSVMGKLFSKGEEIAVLKKMESDKRLTGLMVTQLVIEDGWLALALGPAAPERTAWRTPSYQLEAESVR</sequence>
<feature type="compositionally biased region" description="Basic and acidic residues" evidence="1">
    <location>
        <begin position="108"/>
        <end position="119"/>
    </location>
</feature>
<feature type="region of interest" description="Disordered" evidence="1">
    <location>
        <begin position="105"/>
        <end position="131"/>
    </location>
</feature>
<reference evidence="2 3" key="1">
    <citation type="submission" date="2019-02" db="EMBL/GenBank/DDBJ databases">
        <title>Deep-cultivation of Planctomycetes and their phenomic and genomic characterization uncovers novel biology.</title>
        <authorList>
            <person name="Wiegand S."/>
            <person name="Jogler M."/>
            <person name="Boedeker C."/>
            <person name="Pinto D."/>
            <person name="Vollmers J."/>
            <person name="Rivas-Marin E."/>
            <person name="Kohn T."/>
            <person name="Peeters S.H."/>
            <person name="Heuer A."/>
            <person name="Rast P."/>
            <person name="Oberbeckmann S."/>
            <person name="Bunk B."/>
            <person name="Jeske O."/>
            <person name="Meyerdierks A."/>
            <person name="Storesund J.E."/>
            <person name="Kallscheuer N."/>
            <person name="Luecker S."/>
            <person name="Lage O.M."/>
            <person name="Pohl T."/>
            <person name="Merkel B.J."/>
            <person name="Hornburger P."/>
            <person name="Mueller R.-W."/>
            <person name="Bruemmer F."/>
            <person name="Labrenz M."/>
            <person name="Spormann A.M."/>
            <person name="Op Den Camp H."/>
            <person name="Overmann J."/>
            <person name="Amann R."/>
            <person name="Jetten M.S.M."/>
            <person name="Mascher T."/>
            <person name="Medema M.H."/>
            <person name="Devos D.P."/>
            <person name="Kaster A.-K."/>
            <person name="Ovreas L."/>
            <person name="Rohde M."/>
            <person name="Galperin M.Y."/>
            <person name="Jogler C."/>
        </authorList>
    </citation>
    <scope>NUCLEOTIDE SEQUENCE [LARGE SCALE GENOMIC DNA]</scope>
    <source>
        <strain evidence="2 3">Pla144</strain>
    </source>
</reference>
<comment type="caution">
    <text evidence="2">The sequence shown here is derived from an EMBL/GenBank/DDBJ whole genome shotgun (WGS) entry which is preliminary data.</text>
</comment>
<keyword evidence="3" id="KW-1185">Reference proteome</keyword>
<name>A0A5C6D0K4_9BACT</name>
<dbReference type="Proteomes" id="UP000318437">
    <property type="component" value="Unassembled WGS sequence"/>
</dbReference>
<proteinExistence type="predicted"/>
<evidence type="ECO:0000313" key="2">
    <source>
        <dbReference type="EMBL" id="TWU29297.1"/>
    </source>
</evidence>
<organism evidence="2 3">
    <name type="scientific">Bythopirellula polymerisocia</name>
    <dbReference type="NCBI Taxonomy" id="2528003"/>
    <lineage>
        <taxon>Bacteria</taxon>
        <taxon>Pseudomonadati</taxon>
        <taxon>Planctomycetota</taxon>
        <taxon>Planctomycetia</taxon>
        <taxon>Pirellulales</taxon>
        <taxon>Lacipirellulaceae</taxon>
        <taxon>Bythopirellula</taxon>
    </lineage>
</organism>
<evidence type="ECO:0000256" key="1">
    <source>
        <dbReference type="SAM" id="MobiDB-lite"/>
    </source>
</evidence>
<dbReference type="OrthoDB" id="245674at2"/>
<accession>A0A5C6D0K4</accession>
<dbReference type="RefSeq" id="WP_146447346.1">
    <property type="nucleotide sequence ID" value="NZ_SJPS01000001.1"/>
</dbReference>
<feature type="region of interest" description="Disordered" evidence="1">
    <location>
        <begin position="176"/>
        <end position="202"/>
    </location>
</feature>
<dbReference type="EMBL" id="SJPS01000001">
    <property type="protein sequence ID" value="TWU29297.1"/>
    <property type="molecule type" value="Genomic_DNA"/>
</dbReference>